<feature type="transmembrane region" description="Helical" evidence="1">
    <location>
        <begin position="126"/>
        <end position="146"/>
    </location>
</feature>
<feature type="transmembrane region" description="Helical" evidence="1">
    <location>
        <begin position="158"/>
        <end position="177"/>
    </location>
</feature>
<feature type="transmembrane region" description="Helical" evidence="1">
    <location>
        <begin position="75"/>
        <end position="92"/>
    </location>
</feature>
<dbReference type="Pfam" id="PF00892">
    <property type="entry name" value="EamA"/>
    <property type="match status" value="2"/>
</dbReference>
<dbReference type="SUPFAM" id="SSF103481">
    <property type="entry name" value="Multidrug resistance efflux transporter EmrE"/>
    <property type="match status" value="2"/>
</dbReference>
<accession>A0A1W2AQP5</accession>
<sequence length="293" mass="32204">MKNFKAVVYVLLGAVSYGLLATIVKYANHLGIGTSALTFWQFFIGFVFLLVLDLIWRKRSGQEIQKVSFKSKSKLILWGTSLGLTTTLYYISIQYVPVSVGIILLMQSIWISLGLEIVIHKKRPNTAKIVGVIIVLIGTLLATNIFDTQYDISIEGLLLGLGAGASYALSLFASSSIALDVPSHIRSKYLVFGGLILIILFWNIHIIQQMSVSSLYWGIAIAIFGTILPPLLFTKGIPEVGISLGNIFASLEIPVSILSAVIILNESVEMIQWGGILLILFAIVLINKRVEQY</sequence>
<evidence type="ECO:0000313" key="3">
    <source>
        <dbReference type="EMBL" id="SMC62852.1"/>
    </source>
</evidence>
<evidence type="ECO:0000313" key="4">
    <source>
        <dbReference type="Proteomes" id="UP000192678"/>
    </source>
</evidence>
<keyword evidence="1" id="KW-0472">Membrane</keyword>
<organism evidence="3 4">
    <name type="scientific">Pedobacter nyackensis</name>
    <dbReference type="NCBI Taxonomy" id="475255"/>
    <lineage>
        <taxon>Bacteria</taxon>
        <taxon>Pseudomonadati</taxon>
        <taxon>Bacteroidota</taxon>
        <taxon>Sphingobacteriia</taxon>
        <taxon>Sphingobacteriales</taxon>
        <taxon>Sphingobacteriaceae</taxon>
        <taxon>Pedobacter</taxon>
    </lineage>
</organism>
<protein>
    <submittedName>
        <fullName evidence="3">Threonine/homoserine efflux transporter RhtA</fullName>
    </submittedName>
</protein>
<dbReference type="PANTHER" id="PTHR22911">
    <property type="entry name" value="ACYL-MALONYL CONDENSING ENZYME-RELATED"/>
    <property type="match status" value="1"/>
</dbReference>
<proteinExistence type="predicted"/>
<dbReference type="STRING" id="475255.SAMN04488101_101840"/>
<gene>
    <name evidence="3" type="ORF">SAMN04488101_101840</name>
</gene>
<dbReference type="AlphaFoldDB" id="A0A1W2AQP5"/>
<feature type="transmembrane region" description="Helical" evidence="1">
    <location>
        <begin position="98"/>
        <end position="119"/>
    </location>
</feature>
<feature type="transmembrane region" description="Helical" evidence="1">
    <location>
        <begin position="189"/>
        <end position="208"/>
    </location>
</feature>
<dbReference type="GO" id="GO:0016020">
    <property type="term" value="C:membrane"/>
    <property type="evidence" value="ECO:0007669"/>
    <property type="project" value="InterPro"/>
</dbReference>
<evidence type="ECO:0000259" key="2">
    <source>
        <dbReference type="Pfam" id="PF00892"/>
    </source>
</evidence>
<feature type="domain" description="EamA" evidence="2">
    <location>
        <begin position="5"/>
        <end position="142"/>
    </location>
</feature>
<keyword evidence="4" id="KW-1185">Reference proteome</keyword>
<feature type="transmembrane region" description="Helical" evidence="1">
    <location>
        <begin position="240"/>
        <end position="264"/>
    </location>
</feature>
<feature type="transmembrane region" description="Helical" evidence="1">
    <location>
        <begin position="270"/>
        <end position="287"/>
    </location>
</feature>
<feature type="transmembrane region" description="Helical" evidence="1">
    <location>
        <begin position="7"/>
        <end position="27"/>
    </location>
</feature>
<dbReference type="PANTHER" id="PTHR22911:SF137">
    <property type="entry name" value="SOLUTE CARRIER FAMILY 35 MEMBER G2-RELATED"/>
    <property type="match status" value="1"/>
</dbReference>
<feature type="transmembrane region" description="Helical" evidence="1">
    <location>
        <begin position="39"/>
        <end position="55"/>
    </location>
</feature>
<keyword evidence="1" id="KW-1133">Transmembrane helix</keyword>
<feature type="domain" description="EamA" evidence="2">
    <location>
        <begin position="156"/>
        <end position="287"/>
    </location>
</feature>
<feature type="transmembrane region" description="Helical" evidence="1">
    <location>
        <begin position="214"/>
        <end position="233"/>
    </location>
</feature>
<keyword evidence="1" id="KW-0812">Transmembrane</keyword>
<dbReference type="InterPro" id="IPR000620">
    <property type="entry name" value="EamA_dom"/>
</dbReference>
<name>A0A1W2AQP5_9SPHI</name>
<dbReference type="RefSeq" id="WP_084287377.1">
    <property type="nucleotide sequence ID" value="NZ_FWYB01000001.1"/>
</dbReference>
<reference evidence="3 4" key="1">
    <citation type="submission" date="2017-04" db="EMBL/GenBank/DDBJ databases">
        <authorList>
            <person name="Afonso C.L."/>
            <person name="Miller P.J."/>
            <person name="Scott M.A."/>
            <person name="Spackman E."/>
            <person name="Goraichik I."/>
            <person name="Dimitrov K.M."/>
            <person name="Suarez D.L."/>
            <person name="Swayne D.E."/>
        </authorList>
    </citation>
    <scope>NUCLEOTIDE SEQUENCE [LARGE SCALE GENOMIC DNA]</scope>
    <source>
        <strain evidence="3 4">DSM 19625</strain>
    </source>
</reference>
<evidence type="ECO:0000256" key="1">
    <source>
        <dbReference type="SAM" id="Phobius"/>
    </source>
</evidence>
<dbReference type="EMBL" id="FWYB01000001">
    <property type="protein sequence ID" value="SMC62852.1"/>
    <property type="molecule type" value="Genomic_DNA"/>
</dbReference>
<dbReference type="OrthoDB" id="3180815at2"/>
<dbReference type="InterPro" id="IPR037185">
    <property type="entry name" value="EmrE-like"/>
</dbReference>
<dbReference type="Proteomes" id="UP000192678">
    <property type="component" value="Unassembled WGS sequence"/>
</dbReference>